<accession>A0A3M0KX13</accession>
<gene>
    <name evidence="2" type="ORF">DUI87_05509</name>
</gene>
<evidence type="ECO:0000313" key="2">
    <source>
        <dbReference type="EMBL" id="RMC17842.1"/>
    </source>
</evidence>
<comment type="caution">
    <text evidence="2">The sequence shown here is derived from an EMBL/GenBank/DDBJ whole genome shotgun (WGS) entry which is preliminary data.</text>
</comment>
<feature type="compositionally biased region" description="Polar residues" evidence="1">
    <location>
        <begin position="13"/>
        <end position="22"/>
    </location>
</feature>
<feature type="compositionally biased region" description="Pro residues" evidence="1">
    <location>
        <begin position="1"/>
        <end position="11"/>
    </location>
</feature>
<dbReference type="OrthoDB" id="9222577at2759"/>
<dbReference type="EMBL" id="QRBI01000098">
    <property type="protein sequence ID" value="RMC17842.1"/>
    <property type="molecule type" value="Genomic_DNA"/>
</dbReference>
<dbReference type="AlphaFoldDB" id="A0A3M0KX13"/>
<protein>
    <submittedName>
        <fullName evidence="2">Uncharacterized protein</fullName>
    </submittedName>
</protein>
<organism evidence="2 3">
    <name type="scientific">Hirundo rustica rustica</name>
    <dbReference type="NCBI Taxonomy" id="333673"/>
    <lineage>
        <taxon>Eukaryota</taxon>
        <taxon>Metazoa</taxon>
        <taxon>Chordata</taxon>
        <taxon>Craniata</taxon>
        <taxon>Vertebrata</taxon>
        <taxon>Euteleostomi</taxon>
        <taxon>Archelosauria</taxon>
        <taxon>Archosauria</taxon>
        <taxon>Dinosauria</taxon>
        <taxon>Saurischia</taxon>
        <taxon>Theropoda</taxon>
        <taxon>Coelurosauria</taxon>
        <taxon>Aves</taxon>
        <taxon>Neognathae</taxon>
        <taxon>Neoaves</taxon>
        <taxon>Telluraves</taxon>
        <taxon>Australaves</taxon>
        <taxon>Passeriformes</taxon>
        <taxon>Sylvioidea</taxon>
        <taxon>Hirundinidae</taxon>
        <taxon>Hirundo</taxon>
    </lineage>
</organism>
<proteinExistence type="predicted"/>
<sequence>MSVPSPLPCPEPRQTSAGKDGQSPLSLAFSSTMFSQGLWRLLPLSGLLLPLSGLLLLVQPLEPSSPAAGDAGTWDAPAEALEEQDVAQLRATMLVLEALPWICTALALLLKGLRLCWVLGKGLRRRWGEDKSRSASASARPCCRGHGCSRELLPLLLENRALMRRCLRHSSRQRPAPRGKRPRRPGTRMRRRLRFSPLL</sequence>
<feature type="region of interest" description="Disordered" evidence="1">
    <location>
        <begin position="1"/>
        <end position="22"/>
    </location>
</feature>
<evidence type="ECO:0000256" key="1">
    <source>
        <dbReference type="SAM" id="MobiDB-lite"/>
    </source>
</evidence>
<name>A0A3M0KX13_HIRRU</name>
<feature type="region of interest" description="Disordered" evidence="1">
    <location>
        <begin position="168"/>
        <end position="199"/>
    </location>
</feature>
<keyword evidence="3" id="KW-1185">Reference proteome</keyword>
<reference evidence="2 3" key="1">
    <citation type="submission" date="2018-07" db="EMBL/GenBank/DDBJ databases">
        <title>A high quality draft genome assembly of the barn swallow (H. rustica rustica).</title>
        <authorList>
            <person name="Formenti G."/>
            <person name="Chiara M."/>
            <person name="Poveda L."/>
            <person name="Francoijs K.-J."/>
            <person name="Bonisoli-Alquati A."/>
            <person name="Canova L."/>
            <person name="Gianfranceschi L."/>
            <person name="Horner D.S."/>
            <person name="Saino N."/>
        </authorList>
    </citation>
    <scope>NUCLEOTIDE SEQUENCE [LARGE SCALE GENOMIC DNA]</scope>
    <source>
        <strain evidence="2">Chelidonia</strain>
        <tissue evidence="2">Blood</tissue>
    </source>
</reference>
<dbReference type="Proteomes" id="UP000269221">
    <property type="component" value="Unassembled WGS sequence"/>
</dbReference>
<evidence type="ECO:0000313" key="3">
    <source>
        <dbReference type="Proteomes" id="UP000269221"/>
    </source>
</evidence>